<dbReference type="KEGG" id="mdn:JT25_006280"/>
<evidence type="ECO:0000313" key="2">
    <source>
        <dbReference type="EMBL" id="AMK76104.1"/>
    </source>
</evidence>
<accession>A0A126T2Z0</accession>
<dbReference type="EMBL" id="CP014476">
    <property type="protein sequence ID" value="AMK76104.1"/>
    <property type="molecule type" value="Genomic_DNA"/>
</dbReference>
<feature type="domain" description="DUF6129" evidence="1">
    <location>
        <begin position="25"/>
        <end position="72"/>
    </location>
</feature>
<keyword evidence="3" id="KW-1185">Reference proteome</keyword>
<dbReference type="STRING" id="1538553.JT25_006280"/>
<dbReference type="InterPro" id="IPR046132">
    <property type="entry name" value="DUF6129"/>
</dbReference>
<proteinExistence type="predicted"/>
<organism evidence="2 3">
    <name type="scientific">Methylomonas denitrificans</name>
    <dbReference type="NCBI Taxonomy" id="1538553"/>
    <lineage>
        <taxon>Bacteria</taxon>
        <taxon>Pseudomonadati</taxon>
        <taxon>Pseudomonadota</taxon>
        <taxon>Gammaproteobacteria</taxon>
        <taxon>Methylococcales</taxon>
        <taxon>Methylococcaceae</taxon>
        <taxon>Methylomonas</taxon>
    </lineage>
</organism>
<dbReference type="AlphaFoldDB" id="A0A126T2Z0"/>
<reference evidence="2 3" key="1">
    <citation type="journal article" date="2015" name="Environ. Microbiol.">
        <title>Methane oxidation coupled to nitrate reduction under hypoxia by the Gammaproteobacterium Methylomonas denitrificans, sp. nov. type strain FJG1.</title>
        <authorList>
            <person name="Kits K.D."/>
            <person name="Klotz M.G."/>
            <person name="Stein L.Y."/>
        </authorList>
    </citation>
    <scope>NUCLEOTIDE SEQUENCE [LARGE SCALE GENOMIC DNA]</scope>
    <source>
        <strain evidence="2 3">FJG1</strain>
    </source>
</reference>
<dbReference type="Proteomes" id="UP000030512">
    <property type="component" value="Chromosome"/>
</dbReference>
<evidence type="ECO:0000313" key="3">
    <source>
        <dbReference type="Proteomes" id="UP000030512"/>
    </source>
</evidence>
<dbReference type="RefSeq" id="WP_036278175.1">
    <property type="nucleotide sequence ID" value="NZ_CP014476.1"/>
</dbReference>
<sequence>MISPEQLQTIAGKIDGQVLNETVVSGLRGEYPGVHFTYCMDDDLPNNVPLFEGAGFNLYLVDGREHCLRITDNYENASGIVIAEVIGE</sequence>
<evidence type="ECO:0000259" key="1">
    <source>
        <dbReference type="Pfam" id="PF19624"/>
    </source>
</evidence>
<dbReference type="Pfam" id="PF19624">
    <property type="entry name" value="DUF6129"/>
    <property type="match status" value="1"/>
</dbReference>
<dbReference type="OrthoDB" id="7960540at2"/>
<name>A0A126T2Z0_9GAMM</name>
<protein>
    <recommendedName>
        <fullName evidence="1">DUF6129 domain-containing protein</fullName>
    </recommendedName>
</protein>
<gene>
    <name evidence="2" type="ORF">JT25_006280</name>
</gene>